<dbReference type="RefSeq" id="WP_221861621.1">
    <property type="nucleotide sequence ID" value="NZ_JAIKTU010000010.1"/>
</dbReference>
<evidence type="ECO:0000313" key="6">
    <source>
        <dbReference type="Proteomes" id="UP001299068"/>
    </source>
</evidence>
<dbReference type="SMART" id="SM00419">
    <property type="entry name" value="HTH_CRP"/>
    <property type="match status" value="1"/>
</dbReference>
<keyword evidence="2" id="KW-0238">DNA-binding</keyword>
<organism evidence="5 6">
    <name type="scientific">Clostridium sardiniense</name>
    <name type="common">Clostridium absonum</name>
    <dbReference type="NCBI Taxonomy" id="29369"/>
    <lineage>
        <taxon>Bacteria</taxon>
        <taxon>Bacillati</taxon>
        <taxon>Bacillota</taxon>
        <taxon>Clostridia</taxon>
        <taxon>Eubacteriales</taxon>
        <taxon>Clostridiaceae</taxon>
        <taxon>Clostridium</taxon>
    </lineage>
</organism>
<dbReference type="InterPro" id="IPR036390">
    <property type="entry name" value="WH_DNA-bd_sf"/>
</dbReference>
<sequence length="225" mass="26271">MIMQEFTNDLVEKLIPLVKRKIVIPSNKMLFTQGINRNSVIIIFEGEYKLTHILPNSKEFTVGYYKAPNMLLPQFLDNNNHISLFRAEAKSNCTIGIIPFEEENFDKEIWRDFFYYNNLMAQKNYLQMRDLLFNTKRNALFSILIRFSNSYGIKVDNGIKITVKLSNIDLAEYTGTTPETISRILKIIKEDGLIKYQKKHIVITDIEYMKKELSCNCCNNKLCGI</sequence>
<feature type="domain" description="HTH crp-type" evidence="4">
    <location>
        <begin position="134"/>
        <end position="207"/>
    </location>
</feature>
<dbReference type="Gene3D" id="1.10.10.10">
    <property type="entry name" value="Winged helix-like DNA-binding domain superfamily/Winged helix DNA-binding domain"/>
    <property type="match status" value="1"/>
</dbReference>
<reference evidence="5 6" key="1">
    <citation type="journal article" date="2021" name="Cell Host Microbe">
        <title>in vivo commensal control of Clostridioides difficile virulence.</title>
        <authorList>
            <person name="Girinathan B.P."/>
            <person name="Dibenedetto N."/>
            <person name="Worley J.N."/>
            <person name="Peltier J."/>
            <person name="Arrieta-Ortiz M.L."/>
            <person name="Rupa Christinal Immanuel S."/>
            <person name="Lavin R."/>
            <person name="Delaney M.L."/>
            <person name="Cummins C."/>
            <person name="Hoffmann M."/>
            <person name="Luo Y."/>
            <person name="Gonzalez-Escalona N."/>
            <person name="Allard M."/>
            <person name="Onderdonk A.B."/>
            <person name="Gerber G.K."/>
            <person name="Sonenshein A.L."/>
            <person name="Baliga N."/>
            <person name="Dupuy B."/>
            <person name="Bry L."/>
        </authorList>
    </citation>
    <scope>NUCLEOTIDE SEQUENCE [LARGE SCALE GENOMIC DNA]</scope>
    <source>
        <strain evidence="5 6">DSM 599</strain>
    </source>
</reference>
<dbReference type="InterPro" id="IPR018490">
    <property type="entry name" value="cNMP-bd_dom_sf"/>
</dbReference>
<keyword evidence="6" id="KW-1185">Reference proteome</keyword>
<evidence type="ECO:0000256" key="1">
    <source>
        <dbReference type="ARBA" id="ARBA00023015"/>
    </source>
</evidence>
<evidence type="ECO:0000313" key="5">
    <source>
        <dbReference type="EMBL" id="MBY0756373.1"/>
    </source>
</evidence>
<dbReference type="PROSITE" id="PS51063">
    <property type="entry name" value="HTH_CRP_2"/>
    <property type="match status" value="1"/>
</dbReference>
<gene>
    <name evidence="5" type="ORF">K5V21_13030</name>
</gene>
<accession>A0ABS7KZY8</accession>
<dbReference type="CDD" id="cd00092">
    <property type="entry name" value="HTH_CRP"/>
    <property type="match status" value="1"/>
</dbReference>
<name>A0ABS7KZY8_CLOSR</name>
<dbReference type="SUPFAM" id="SSF46785">
    <property type="entry name" value="Winged helix' DNA-binding domain"/>
    <property type="match status" value="1"/>
</dbReference>
<protein>
    <submittedName>
        <fullName evidence="5">Crp/Fnr family transcriptional regulator</fullName>
    </submittedName>
</protein>
<evidence type="ECO:0000259" key="4">
    <source>
        <dbReference type="PROSITE" id="PS51063"/>
    </source>
</evidence>
<evidence type="ECO:0000256" key="3">
    <source>
        <dbReference type="ARBA" id="ARBA00023163"/>
    </source>
</evidence>
<keyword evidence="1" id="KW-0805">Transcription regulation</keyword>
<evidence type="ECO:0000256" key="2">
    <source>
        <dbReference type="ARBA" id="ARBA00023125"/>
    </source>
</evidence>
<dbReference type="Gene3D" id="2.60.120.10">
    <property type="entry name" value="Jelly Rolls"/>
    <property type="match status" value="1"/>
</dbReference>
<keyword evidence="3" id="KW-0804">Transcription</keyword>
<dbReference type="PRINTS" id="PR00034">
    <property type="entry name" value="HTHCRP"/>
</dbReference>
<dbReference type="InterPro" id="IPR036388">
    <property type="entry name" value="WH-like_DNA-bd_sf"/>
</dbReference>
<comment type="caution">
    <text evidence="5">The sequence shown here is derived from an EMBL/GenBank/DDBJ whole genome shotgun (WGS) entry which is preliminary data.</text>
</comment>
<dbReference type="EMBL" id="JAIKTU010000010">
    <property type="protein sequence ID" value="MBY0756373.1"/>
    <property type="molecule type" value="Genomic_DNA"/>
</dbReference>
<dbReference type="Pfam" id="PF13545">
    <property type="entry name" value="HTH_Crp_2"/>
    <property type="match status" value="1"/>
</dbReference>
<proteinExistence type="predicted"/>
<dbReference type="InterPro" id="IPR014710">
    <property type="entry name" value="RmlC-like_jellyroll"/>
</dbReference>
<dbReference type="SUPFAM" id="SSF51206">
    <property type="entry name" value="cAMP-binding domain-like"/>
    <property type="match status" value="1"/>
</dbReference>
<dbReference type="InterPro" id="IPR012318">
    <property type="entry name" value="HTH_CRP"/>
</dbReference>
<dbReference type="Proteomes" id="UP001299068">
    <property type="component" value="Unassembled WGS sequence"/>
</dbReference>